<evidence type="ECO:0000256" key="3">
    <source>
        <dbReference type="ARBA" id="ARBA00023015"/>
    </source>
</evidence>
<evidence type="ECO:0000259" key="6">
    <source>
        <dbReference type="SMART" id="SM00906"/>
    </source>
</evidence>
<evidence type="ECO:0000256" key="4">
    <source>
        <dbReference type="ARBA" id="ARBA00023163"/>
    </source>
</evidence>
<dbReference type="PANTHER" id="PTHR47338">
    <property type="entry name" value="ZN(II)2CYS6 TRANSCRIPTION FACTOR (EUROFUNG)-RELATED"/>
    <property type="match status" value="1"/>
</dbReference>
<gene>
    <name evidence="7" type="ORF">SLS62_008875</name>
</gene>
<keyword evidence="2" id="KW-0479">Metal-binding</keyword>
<name>A0AAN9UH23_9PEZI</name>
<dbReference type="GO" id="GO:0003677">
    <property type="term" value="F:DNA binding"/>
    <property type="evidence" value="ECO:0007669"/>
    <property type="project" value="InterPro"/>
</dbReference>
<dbReference type="Proteomes" id="UP001320420">
    <property type="component" value="Unassembled WGS sequence"/>
</dbReference>
<organism evidence="7 8">
    <name type="scientific">Diatrype stigma</name>
    <dbReference type="NCBI Taxonomy" id="117547"/>
    <lineage>
        <taxon>Eukaryota</taxon>
        <taxon>Fungi</taxon>
        <taxon>Dikarya</taxon>
        <taxon>Ascomycota</taxon>
        <taxon>Pezizomycotina</taxon>
        <taxon>Sordariomycetes</taxon>
        <taxon>Xylariomycetidae</taxon>
        <taxon>Xylariales</taxon>
        <taxon>Diatrypaceae</taxon>
        <taxon>Diatrype</taxon>
    </lineage>
</organism>
<dbReference type="PANTHER" id="PTHR47338:SF10">
    <property type="entry name" value="TRANSCRIPTION FACTOR DOMAIN-CONTAINING PROTEIN-RELATED"/>
    <property type="match status" value="1"/>
</dbReference>
<dbReference type="InterPro" id="IPR050815">
    <property type="entry name" value="TF_fung"/>
</dbReference>
<accession>A0AAN9UH23</accession>
<reference evidence="7 8" key="1">
    <citation type="submission" date="2024-02" db="EMBL/GenBank/DDBJ databases">
        <title>De novo assembly and annotation of 12 fungi associated with fruit tree decline syndrome in Ontario, Canada.</title>
        <authorList>
            <person name="Sulman M."/>
            <person name="Ellouze W."/>
            <person name="Ilyukhin E."/>
        </authorList>
    </citation>
    <scope>NUCLEOTIDE SEQUENCE [LARGE SCALE GENOMIC DNA]</scope>
    <source>
        <strain evidence="7 8">M11/M66-122</strain>
    </source>
</reference>
<comment type="caution">
    <text evidence="7">The sequence shown here is derived from an EMBL/GenBank/DDBJ whole genome shotgun (WGS) entry which is preliminary data.</text>
</comment>
<keyword evidence="3" id="KW-0805">Transcription regulation</keyword>
<keyword evidence="4" id="KW-0804">Transcription</keyword>
<proteinExistence type="predicted"/>
<evidence type="ECO:0000256" key="2">
    <source>
        <dbReference type="ARBA" id="ARBA00022723"/>
    </source>
</evidence>
<dbReference type="GO" id="GO:0005634">
    <property type="term" value="C:nucleus"/>
    <property type="evidence" value="ECO:0007669"/>
    <property type="project" value="UniProtKB-SubCell"/>
</dbReference>
<dbReference type="GO" id="GO:0000981">
    <property type="term" value="F:DNA-binding transcription factor activity, RNA polymerase II-specific"/>
    <property type="evidence" value="ECO:0007669"/>
    <property type="project" value="InterPro"/>
</dbReference>
<dbReference type="CDD" id="cd12148">
    <property type="entry name" value="fungal_TF_MHR"/>
    <property type="match status" value="1"/>
</dbReference>
<keyword evidence="5" id="KW-0539">Nucleus</keyword>
<evidence type="ECO:0000256" key="1">
    <source>
        <dbReference type="ARBA" id="ARBA00004123"/>
    </source>
</evidence>
<protein>
    <recommendedName>
        <fullName evidence="6">Xylanolytic transcriptional activator regulatory domain-containing protein</fullName>
    </recommendedName>
</protein>
<keyword evidence="8" id="KW-1185">Reference proteome</keyword>
<comment type="subcellular location">
    <subcellularLocation>
        <location evidence="1">Nucleus</location>
    </subcellularLocation>
</comment>
<dbReference type="GO" id="GO:0008270">
    <property type="term" value="F:zinc ion binding"/>
    <property type="evidence" value="ECO:0007669"/>
    <property type="project" value="InterPro"/>
</dbReference>
<feature type="domain" description="Xylanolytic transcriptional activator regulatory" evidence="6">
    <location>
        <begin position="126"/>
        <end position="207"/>
    </location>
</feature>
<dbReference type="SMART" id="SM00906">
    <property type="entry name" value="Fungal_trans"/>
    <property type="match status" value="1"/>
</dbReference>
<dbReference type="AlphaFoldDB" id="A0AAN9UH23"/>
<dbReference type="GO" id="GO:0006351">
    <property type="term" value="P:DNA-templated transcription"/>
    <property type="evidence" value="ECO:0007669"/>
    <property type="project" value="InterPro"/>
</dbReference>
<evidence type="ECO:0000256" key="5">
    <source>
        <dbReference type="ARBA" id="ARBA00023242"/>
    </source>
</evidence>
<dbReference type="Pfam" id="PF04082">
    <property type="entry name" value="Fungal_trans"/>
    <property type="match status" value="1"/>
</dbReference>
<evidence type="ECO:0000313" key="8">
    <source>
        <dbReference type="Proteomes" id="UP001320420"/>
    </source>
</evidence>
<evidence type="ECO:0000313" key="7">
    <source>
        <dbReference type="EMBL" id="KAK7747731.1"/>
    </source>
</evidence>
<sequence>MPGLQGTPGLYLGYTIGPQQERVILTEFFQEIHHALPLFEKGRFLRLYDNGEIRRSLVVTIAAITAKLLGPVHDWNPQDLDICINTLLTATQDSESVDHGQVILDNFQQECLLAYYDFHQSPGPQAWMRIAKLSRKAYAVGLHQIENPELCSAFDSAMVTDDIVENWRYIWWCVYCLDSYSNISSGAPFVIDEESMNTALPSRPFNEDIETPWVASSPKLFLPDDTSELWSIAQQIVSHGKLVGFRLHMVVTTMIRQAGTIQRIRAEKGPGRSPARLASLKRNLASLKLALPPRYLNPARNMLNTESATDHHVRLTNIFLLHMSRMMLSLPGELKDGEEEWMTNWQQALEASEDIVQVVEQWDSRFSAHVDPAICFIVFIALVMLDLRRRSSADEAPGSNTAVLTQSERILLLFLEQFGNLWTLPKFLARVFKDSQTMHPETLTPARIDHILRRIKPPLHPKFGRSYQDVVDDPISQPFLDPSSIFSTGLWWDSDDVMSFNMPS</sequence>
<dbReference type="EMBL" id="JAKJXP020000087">
    <property type="protein sequence ID" value="KAK7747731.1"/>
    <property type="molecule type" value="Genomic_DNA"/>
</dbReference>
<dbReference type="InterPro" id="IPR007219">
    <property type="entry name" value="XnlR_reg_dom"/>
</dbReference>